<dbReference type="InterPro" id="IPR029052">
    <property type="entry name" value="Metallo-depent_PP-like"/>
</dbReference>
<evidence type="ECO:0000256" key="2">
    <source>
        <dbReference type="ARBA" id="ARBA00022801"/>
    </source>
</evidence>
<organism evidence="5 6">
    <name type="scientific">Hymenobacter oligotrophus</name>
    <dbReference type="NCBI Taxonomy" id="2319843"/>
    <lineage>
        <taxon>Bacteria</taxon>
        <taxon>Pseudomonadati</taxon>
        <taxon>Bacteroidota</taxon>
        <taxon>Cytophagia</taxon>
        <taxon>Cytophagales</taxon>
        <taxon>Hymenobacteraceae</taxon>
        <taxon>Hymenobacter</taxon>
    </lineage>
</organism>
<feature type="chain" id="PRO_5017784903" evidence="3">
    <location>
        <begin position="33"/>
        <end position="386"/>
    </location>
</feature>
<dbReference type="Pfam" id="PF00149">
    <property type="entry name" value="Metallophos"/>
    <property type="match status" value="1"/>
</dbReference>
<accession>A0A3B7R297</accession>
<evidence type="ECO:0000259" key="4">
    <source>
        <dbReference type="Pfam" id="PF00149"/>
    </source>
</evidence>
<dbReference type="InterPro" id="IPR004843">
    <property type="entry name" value="Calcineurin-like_PHP"/>
</dbReference>
<dbReference type="AlphaFoldDB" id="A0A3B7R297"/>
<sequence>MSGTDARFRMPIPYASLKHFLLGWLLACTLLAAPTQAQRFAAIGDYGYAGTPERDVASLVKSWNPHFVITLGDNNYDYGDSTTIDQNIGQYYHEYIGFYQGRYGQGSAYNRFFPSLGNHDLYTANGIPFLRYFTLPGNGRYYEYRRGNVHFFVLNSDPAEPHGVASNSVQAQWLKRRLALARAPWKVVYFHHAPYSSGQHGNATVMQWPFKDWGASVVLSGHDHHYERLLVDGFPYFVNGLGGRNIYNLNPQRTAAGSRVRYNADYGAMLMQASADTLRLEFYTRRGQRIDSYTLGKGLPLEGTLYPPAPNPFSGSTELAFAVPEPGRVQIRVLNLLGQEVATLFDADVRAGKRQLRWYQGALKAGIYQVVMTSPSGKVTARAEVL</sequence>
<proteinExistence type="predicted"/>
<evidence type="ECO:0000313" key="6">
    <source>
        <dbReference type="Proteomes" id="UP000262802"/>
    </source>
</evidence>
<dbReference type="OrthoDB" id="9809781at2"/>
<gene>
    <name evidence="5" type="ORF">D3Y59_01045</name>
</gene>
<name>A0A3B7R297_9BACT</name>
<protein>
    <submittedName>
        <fullName evidence="5">Alkaline phosphatase</fullName>
    </submittedName>
</protein>
<feature type="domain" description="Calcineurin-like phosphoesterase" evidence="4">
    <location>
        <begin position="40"/>
        <end position="226"/>
    </location>
</feature>
<feature type="signal peptide" evidence="3">
    <location>
        <begin position="1"/>
        <end position="32"/>
    </location>
</feature>
<reference evidence="5 6" key="1">
    <citation type="submission" date="2018-09" db="EMBL/GenBank/DDBJ databases">
        <title>Hymenobacter medium sp. nov., isolated from R2A medium.</title>
        <authorList>
            <person name="Yingchao G."/>
        </authorList>
    </citation>
    <scope>NUCLEOTIDE SEQUENCE [LARGE SCALE GENOMIC DNA]</scope>
    <source>
        <strain evidence="6">sh-6</strain>
    </source>
</reference>
<evidence type="ECO:0000313" key="5">
    <source>
        <dbReference type="EMBL" id="AYA35761.1"/>
    </source>
</evidence>
<dbReference type="PANTHER" id="PTHR10161">
    <property type="entry name" value="TARTRATE-RESISTANT ACID PHOSPHATASE TYPE 5"/>
    <property type="match status" value="1"/>
</dbReference>
<evidence type="ECO:0000256" key="3">
    <source>
        <dbReference type="SAM" id="SignalP"/>
    </source>
</evidence>
<keyword evidence="6" id="KW-1185">Reference proteome</keyword>
<dbReference type="SUPFAM" id="SSF56300">
    <property type="entry name" value="Metallo-dependent phosphatases"/>
    <property type="match status" value="1"/>
</dbReference>
<dbReference type="GO" id="GO:0016787">
    <property type="term" value="F:hydrolase activity"/>
    <property type="evidence" value="ECO:0007669"/>
    <property type="project" value="UniProtKB-KW"/>
</dbReference>
<dbReference type="PANTHER" id="PTHR10161:SF14">
    <property type="entry name" value="TARTRATE-RESISTANT ACID PHOSPHATASE TYPE 5"/>
    <property type="match status" value="1"/>
</dbReference>
<dbReference type="Gene3D" id="3.60.21.10">
    <property type="match status" value="1"/>
</dbReference>
<dbReference type="Proteomes" id="UP000262802">
    <property type="component" value="Chromosome"/>
</dbReference>
<keyword evidence="1 3" id="KW-0732">Signal</keyword>
<dbReference type="EMBL" id="CP032317">
    <property type="protein sequence ID" value="AYA35761.1"/>
    <property type="molecule type" value="Genomic_DNA"/>
</dbReference>
<keyword evidence="2" id="KW-0378">Hydrolase</keyword>
<evidence type="ECO:0000256" key="1">
    <source>
        <dbReference type="ARBA" id="ARBA00022729"/>
    </source>
</evidence>
<dbReference type="KEGG" id="hyh:D3Y59_01045"/>
<dbReference type="InterPro" id="IPR051558">
    <property type="entry name" value="Metallophosphoesterase_PAP"/>
</dbReference>